<feature type="compositionally biased region" description="Polar residues" evidence="1">
    <location>
        <begin position="71"/>
        <end position="81"/>
    </location>
</feature>
<feature type="region of interest" description="Disordered" evidence="1">
    <location>
        <begin position="1222"/>
        <end position="1318"/>
    </location>
</feature>
<feature type="compositionally biased region" description="Acidic residues" evidence="1">
    <location>
        <begin position="483"/>
        <end position="493"/>
    </location>
</feature>
<feature type="region of interest" description="Disordered" evidence="1">
    <location>
        <begin position="438"/>
        <end position="510"/>
    </location>
</feature>
<feature type="compositionally biased region" description="Low complexity" evidence="1">
    <location>
        <begin position="1222"/>
        <end position="1272"/>
    </location>
</feature>
<organism evidence="2 3">
    <name type="scientific">Vespula maculifrons</name>
    <name type="common">Eastern yellow jacket</name>
    <name type="synonym">Wasp</name>
    <dbReference type="NCBI Taxonomy" id="7453"/>
    <lineage>
        <taxon>Eukaryota</taxon>
        <taxon>Metazoa</taxon>
        <taxon>Ecdysozoa</taxon>
        <taxon>Arthropoda</taxon>
        <taxon>Hexapoda</taxon>
        <taxon>Insecta</taxon>
        <taxon>Pterygota</taxon>
        <taxon>Neoptera</taxon>
        <taxon>Endopterygota</taxon>
        <taxon>Hymenoptera</taxon>
        <taxon>Apocrita</taxon>
        <taxon>Aculeata</taxon>
        <taxon>Vespoidea</taxon>
        <taxon>Vespidae</taxon>
        <taxon>Vespinae</taxon>
        <taxon>Vespula</taxon>
    </lineage>
</organism>
<feature type="compositionally biased region" description="Low complexity" evidence="1">
    <location>
        <begin position="1287"/>
        <end position="1317"/>
    </location>
</feature>
<evidence type="ECO:0000313" key="2">
    <source>
        <dbReference type="EMBL" id="KAL2733226.1"/>
    </source>
</evidence>
<feature type="region of interest" description="Disordered" evidence="1">
    <location>
        <begin position="1"/>
        <end position="184"/>
    </location>
</feature>
<feature type="compositionally biased region" description="Basic and acidic residues" evidence="1">
    <location>
        <begin position="30"/>
        <end position="57"/>
    </location>
</feature>
<feature type="compositionally biased region" description="Acidic residues" evidence="1">
    <location>
        <begin position="154"/>
        <end position="180"/>
    </location>
</feature>
<feature type="region of interest" description="Disordered" evidence="1">
    <location>
        <begin position="362"/>
        <end position="385"/>
    </location>
</feature>
<feature type="compositionally biased region" description="Acidic residues" evidence="1">
    <location>
        <begin position="12"/>
        <end position="23"/>
    </location>
</feature>
<gene>
    <name evidence="2" type="ORF">V1477_014194</name>
</gene>
<feature type="compositionally biased region" description="Acidic residues" evidence="1">
    <location>
        <begin position="116"/>
        <end position="133"/>
    </location>
</feature>
<reference evidence="2 3" key="1">
    <citation type="journal article" date="2024" name="Ann. Entomol. Soc. Am.">
        <title>Genomic analyses of the southern and eastern yellowjacket wasps (Hymenoptera: Vespidae) reveal evolutionary signatures of social life.</title>
        <authorList>
            <person name="Catto M.A."/>
            <person name="Caine P.B."/>
            <person name="Orr S.E."/>
            <person name="Hunt B.G."/>
            <person name="Goodisman M.A.D."/>
        </authorList>
    </citation>
    <scope>NUCLEOTIDE SEQUENCE [LARGE SCALE GENOMIC DNA]</scope>
    <source>
        <strain evidence="2">232</strain>
        <tissue evidence="2">Head and thorax</tissue>
    </source>
</reference>
<name>A0ABD2BKC2_VESMC</name>
<feature type="compositionally biased region" description="Low complexity" evidence="1">
    <location>
        <begin position="1396"/>
        <end position="1411"/>
    </location>
</feature>
<proteinExistence type="predicted"/>
<feature type="compositionally biased region" description="Basic and acidic residues" evidence="1">
    <location>
        <begin position="1440"/>
        <end position="1450"/>
    </location>
</feature>
<dbReference type="Proteomes" id="UP001607303">
    <property type="component" value="Unassembled WGS sequence"/>
</dbReference>
<keyword evidence="3" id="KW-1185">Reference proteome</keyword>
<protein>
    <submittedName>
        <fullName evidence="2">Mucin-22-like isoform X16</fullName>
    </submittedName>
</protein>
<feature type="region of interest" description="Disordered" evidence="1">
    <location>
        <begin position="1333"/>
        <end position="1355"/>
    </location>
</feature>
<dbReference type="EMBL" id="JAYRBN010000074">
    <property type="protein sequence ID" value="KAL2733226.1"/>
    <property type="molecule type" value="Genomic_DNA"/>
</dbReference>
<feature type="compositionally biased region" description="Low complexity" evidence="1">
    <location>
        <begin position="1076"/>
        <end position="1138"/>
    </location>
</feature>
<feature type="compositionally biased region" description="Polar residues" evidence="1">
    <location>
        <begin position="1457"/>
        <end position="1466"/>
    </location>
</feature>
<feature type="region of interest" description="Disordered" evidence="1">
    <location>
        <begin position="1436"/>
        <end position="1466"/>
    </location>
</feature>
<feature type="compositionally biased region" description="Basic and acidic residues" evidence="1">
    <location>
        <begin position="100"/>
        <end position="115"/>
    </location>
</feature>
<evidence type="ECO:0000256" key="1">
    <source>
        <dbReference type="SAM" id="MobiDB-lite"/>
    </source>
</evidence>
<feature type="compositionally biased region" description="Basic and acidic residues" evidence="1">
    <location>
        <begin position="224"/>
        <end position="241"/>
    </location>
</feature>
<feature type="region of interest" description="Disordered" evidence="1">
    <location>
        <begin position="224"/>
        <end position="255"/>
    </location>
</feature>
<feature type="compositionally biased region" description="Basic and acidic residues" evidence="1">
    <location>
        <begin position="494"/>
        <end position="510"/>
    </location>
</feature>
<feature type="compositionally biased region" description="Low complexity" evidence="1">
    <location>
        <begin position="1145"/>
        <end position="1205"/>
    </location>
</feature>
<feature type="region of interest" description="Disordered" evidence="1">
    <location>
        <begin position="1076"/>
        <end position="1207"/>
    </location>
</feature>
<feature type="non-terminal residue" evidence="2">
    <location>
        <position position="1"/>
    </location>
</feature>
<evidence type="ECO:0000313" key="3">
    <source>
        <dbReference type="Proteomes" id="UP001607303"/>
    </source>
</evidence>
<sequence length="1466" mass="159122">ALQHALLPEADNVADSEDSEDEWNYYRVGPNKEKDTVASSEELHEIKNDNEIKNVEHLDEDNNVEEPPRSPTSEHNSSSECESQKGEEILPELINTDISVEEKREIDSAFVKLEKEEEEEQKEVEKGEAEEEEKEHGVEEGEGEEEKKEHSEEKEEEKEEKEGGGDEEEEDKQEQEEDMDFQLNPNAAEFIPISPPKRQIKINTINDSLVAGSPLKTIAMDDIKVPSQKEFDEEISARPHEIEEEDSSPNGDHATPFDYDFYTEQQKVINPLSAAAAAVAAGLDESEISSTKAEYGDETMSFLCTTTTDLHKTEISTMEESFGDSDCDIYNRDNPMTMSYTPCDFKAAFNKEVDLNAVHDLSDGDLEDENCSSEGQTPQSPKVILSTDIEERRTEFDTLSNGDSSSQVQTASLLSKDDATFLKFEDSNEPKTTEFIQVELERHRQSSPIKFEQDFSKEEEEKSSPLLENKDEMIHVVTREKEEEKEEEEEEEKEKEKEKENERVETPKEAEYIDDEKDNIATDNDIITNSDSEFIVDKPIEIATDLIQSEILQDTISQEQHNFLSSTIDESLRSVSPSMPSIEREFIGTSPEPLKNDLIASMENLTLAKEEKDRPIMVSNLYSNVSEYQPNQSSFDLFASGEPALSDISSKPSLLDDSMDLIAQTVPKEHPESCFLPTPISEPISNDRPIENLLELKETTTEVPITDHIEESKAEECPKSSSSFEDIVEKPSQLMEESVCFFDTNKHIDLSQDIHLKLEDSSETKPTDKIEINVNEFEKINGTVALNLSESIQEFTGLEKQLEPENITPEESPMTETAPLVEDKITKEDILEHEEPVAQEAVEEKLLLDTKEEGEEEEEGLEAKEDVEIVQVAETTRSVGTTELTEFSKSTELVTPVENVEIEKASDAFELVTPVETTEISTPTDTEKTVVSTDIVESEISEKIIEITKPIDTTTMGIIDTAEVAGTTEIAGTAEIAGTGEITETALIADATEIVGTAEIAETADTAKTIDISEDVSVTQDIEKQEVTEPVKVEESQKIEGEAAVEQPAVAVVATEGIVAAAAAATAAGLVTTVAATSTSNKAKAKPTTKSMKPGSSASTKAAAPKSTPTSPSKTVSSTTRPTTSATTTKKPAGTAAARPKHLDTTATKSQTSTNTAKSSATKTVSASKTSTTATSTTKTAARPSSALTKSKPASASARSTTTSTVEKKSILNGDVKSLSKTTVTKAATKSTITSTSTAAKTSTSKTTTGSRTSSSTTTATTTTALSTTGKSRPTSAITAAKSPAKSAGTNAASSSLNATKSKATTTSNNTAKTRTSLAKSPMIDKQIKETANKQISMARTTSSPMSKTTTRSSMSATTILNANTITSTTKRLSSQKSTSTTVAHSPVKKVTSKVASGHSSGATTTKSSSTTKVKVMQNGTADNVEITKTATTIITTNSKNEDDVPKKDLSPVVAHTDNQLISSAD</sequence>
<feature type="compositionally biased region" description="Polar residues" evidence="1">
    <location>
        <begin position="1369"/>
        <end position="1384"/>
    </location>
</feature>
<feature type="region of interest" description="Disordered" evidence="1">
    <location>
        <begin position="1369"/>
        <end position="1411"/>
    </location>
</feature>
<feature type="compositionally biased region" description="Basic and acidic residues" evidence="1">
    <location>
        <begin position="134"/>
        <end position="153"/>
    </location>
</feature>
<comment type="caution">
    <text evidence="2">The sequence shown here is derived from an EMBL/GenBank/DDBJ whole genome shotgun (WGS) entry which is preliminary data.</text>
</comment>
<accession>A0ABD2BKC2</accession>
<feature type="compositionally biased region" description="Basic and acidic residues" evidence="1">
    <location>
        <begin position="451"/>
        <end position="482"/>
    </location>
</feature>